<evidence type="ECO:0000256" key="10">
    <source>
        <dbReference type="ARBA" id="ARBA00048552"/>
    </source>
</evidence>
<dbReference type="Pfam" id="PF01192">
    <property type="entry name" value="RNA_pol_Rpb6"/>
    <property type="match status" value="1"/>
</dbReference>
<keyword evidence="7 11" id="KW-0804">Transcription</keyword>
<dbReference type="Gene3D" id="3.90.940.10">
    <property type="match status" value="1"/>
</dbReference>
<comment type="function">
    <text evidence="11">Promotes RNA polymerase assembly. Latches the N- and C-terminal regions of the beta' subunit thereby facilitating its interaction with the beta and alpha subunits.</text>
</comment>
<keyword evidence="13" id="KW-1185">Reference proteome</keyword>
<protein>
    <recommendedName>
        <fullName evidence="3 11">DNA-directed RNA polymerase subunit omega</fullName>
        <shortName evidence="11">RNAP omega subunit</shortName>
        <ecNumber evidence="2 11">2.7.7.6</ecNumber>
    </recommendedName>
    <alternativeName>
        <fullName evidence="9 11">RNA polymerase omega subunit</fullName>
    </alternativeName>
    <alternativeName>
        <fullName evidence="8 11">Transcriptase subunit omega</fullName>
    </alternativeName>
</protein>
<keyword evidence="5 11" id="KW-0808">Transferase</keyword>
<reference evidence="12 13" key="1">
    <citation type="submission" date="2012-02" db="EMBL/GenBank/DDBJ databases">
        <title>Complete genome sequence of Phycisphaera mikurensis NBRC 102666.</title>
        <authorList>
            <person name="Ankai A."/>
            <person name="Hosoyama A."/>
            <person name="Terui Y."/>
            <person name="Sekine M."/>
            <person name="Fukai R."/>
            <person name="Kato Y."/>
            <person name="Nakamura S."/>
            <person name="Yamada-Narita S."/>
            <person name="Kawakoshi A."/>
            <person name="Fukunaga Y."/>
            <person name="Yamazaki S."/>
            <person name="Fujita N."/>
        </authorList>
    </citation>
    <scope>NUCLEOTIDE SEQUENCE [LARGE SCALE GENOMIC DNA]</scope>
    <source>
        <strain evidence="13">NBRC 102666 / KCTC 22515 / FYK2301M01</strain>
    </source>
</reference>
<dbReference type="KEGG" id="phm:PSMK_11150"/>
<dbReference type="InterPro" id="IPR036161">
    <property type="entry name" value="RPB6/omega-like_sf"/>
</dbReference>
<evidence type="ECO:0000256" key="8">
    <source>
        <dbReference type="ARBA" id="ARBA00029924"/>
    </source>
</evidence>
<evidence type="ECO:0000256" key="1">
    <source>
        <dbReference type="ARBA" id="ARBA00006711"/>
    </source>
</evidence>
<dbReference type="GO" id="GO:0000428">
    <property type="term" value="C:DNA-directed RNA polymerase complex"/>
    <property type="evidence" value="ECO:0007669"/>
    <property type="project" value="UniProtKB-KW"/>
</dbReference>
<sequence length="81" mass="8925">MIEELKDDTVINAMGGRFKFTALVQHRVRELMEGARPLVERNGRSDFEIAVAEIIEGKITIAQEGDDQLEPAPEEAATADA</sequence>
<comment type="similarity">
    <text evidence="1 11">Belongs to the RNA polymerase subunit omega family.</text>
</comment>
<gene>
    <name evidence="11 12" type="primary">rpoZ</name>
    <name evidence="12" type="ordered locus">PSMK_11150</name>
</gene>
<evidence type="ECO:0000256" key="4">
    <source>
        <dbReference type="ARBA" id="ARBA00022478"/>
    </source>
</evidence>
<dbReference type="GO" id="GO:0006351">
    <property type="term" value="P:DNA-templated transcription"/>
    <property type="evidence" value="ECO:0007669"/>
    <property type="project" value="UniProtKB-UniRule"/>
</dbReference>
<proteinExistence type="inferred from homology"/>
<evidence type="ECO:0000256" key="5">
    <source>
        <dbReference type="ARBA" id="ARBA00022679"/>
    </source>
</evidence>
<dbReference type="OrthoDB" id="285093at2"/>
<dbReference type="AlphaFoldDB" id="I0IDD6"/>
<keyword evidence="6 11" id="KW-0548">Nucleotidyltransferase</keyword>
<dbReference type="HOGENOM" id="CLU_191492_0_0_0"/>
<dbReference type="GO" id="GO:0003677">
    <property type="term" value="F:DNA binding"/>
    <property type="evidence" value="ECO:0007669"/>
    <property type="project" value="UniProtKB-UniRule"/>
</dbReference>
<evidence type="ECO:0000256" key="3">
    <source>
        <dbReference type="ARBA" id="ARBA00013725"/>
    </source>
</evidence>
<evidence type="ECO:0000256" key="9">
    <source>
        <dbReference type="ARBA" id="ARBA00030998"/>
    </source>
</evidence>
<dbReference type="InterPro" id="IPR006110">
    <property type="entry name" value="Pol_omega/Rpo6/RPB6"/>
</dbReference>
<organism evidence="12 13">
    <name type="scientific">Phycisphaera mikurensis (strain NBRC 102666 / KCTC 22515 / FYK2301M01)</name>
    <dbReference type="NCBI Taxonomy" id="1142394"/>
    <lineage>
        <taxon>Bacteria</taxon>
        <taxon>Pseudomonadati</taxon>
        <taxon>Planctomycetota</taxon>
        <taxon>Phycisphaerae</taxon>
        <taxon>Phycisphaerales</taxon>
        <taxon>Phycisphaeraceae</taxon>
        <taxon>Phycisphaera</taxon>
    </lineage>
</organism>
<evidence type="ECO:0000256" key="7">
    <source>
        <dbReference type="ARBA" id="ARBA00023163"/>
    </source>
</evidence>
<evidence type="ECO:0000256" key="6">
    <source>
        <dbReference type="ARBA" id="ARBA00022695"/>
    </source>
</evidence>
<evidence type="ECO:0000256" key="2">
    <source>
        <dbReference type="ARBA" id="ARBA00012418"/>
    </source>
</evidence>
<dbReference type="GO" id="GO:0003899">
    <property type="term" value="F:DNA-directed RNA polymerase activity"/>
    <property type="evidence" value="ECO:0007669"/>
    <property type="project" value="UniProtKB-UniRule"/>
</dbReference>
<name>I0IDD6_PHYMF</name>
<evidence type="ECO:0000313" key="12">
    <source>
        <dbReference type="EMBL" id="BAM03274.1"/>
    </source>
</evidence>
<dbReference type="EC" id="2.7.7.6" evidence="2 11"/>
<dbReference type="STRING" id="1142394.PSMK_11150"/>
<evidence type="ECO:0000256" key="11">
    <source>
        <dbReference type="HAMAP-Rule" id="MF_00366"/>
    </source>
</evidence>
<comment type="catalytic activity">
    <reaction evidence="10 11">
        <text>RNA(n) + a ribonucleoside 5'-triphosphate = RNA(n+1) + diphosphate</text>
        <dbReference type="Rhea" id="RHEA:21248"/>
        <dbReference type="Rhea" id="RHEA-COMP:14527"/>
        <dbReference type="Rhea" id="RHEA-COMP:17342"/>
        <dbReference type="ChEBI" id="CHEBI:33019"/>
        <dbReference type="ChEBI" id="CHEBI:61557"/>
        <dbReference type="ChEBI" id="CHEBI:140395"/>
        <dbReference type="EC" id="2.7.7.6"/>
    </reaction>
</comment>
<dbReference type="eggNOG" id="COG1758">
    <property type="taxonomic scope" value="Bacteria"/>
</dbReference>
<comment type="subunit">
    <text evidence="11">The RNAP catalytic core consists of 2 alpha, 1 beta, 1 beta' and 1 omega subunit. When a sigma factor is associated with the core the holoenzyme is formed, which can initiate transcription.</text>
</comment>
<dbReference type="Proteomes" id="UP000007881">
    <property type="component" value="Chromosome"/>
</dbReference>
<evidence type="ECO:0000313" key="13">
    <source>
        <dbReference type="Proteomes" id="UP000007881"/>
    </source>
</evidence>
<dbReference type="EMBL" id="AP012338">
    <property type="protein sequence ID" value="BAM03274.1"/>
    <property type="molecule type" value="Genomic_DNA"/>
</dbReference>
<dbReference type="SUPFAM" id="SSF63562">
    <property type="entry name" value="RPB6/omega subunit-like"/>
    <property type="match status" value="1"/>
</dbReference>
<dbReference type="RefSeq" id="WP_014436493.1">
    <property type="nucleotide sequence ID" value="NC_017080.1"/>
</dbReference>
<dbReference type="InterPro" id="IPR003716">
    <property type="entry name" value="DNA-dir_RNA_pol_omega"/>
</dbReference>
<keyword evidence="4 11" id="KW-0240">DNA-directed RNA polymerase</keyword>
<accession>I0IDD6</accession>
<dbReference type="HAMAP" id="MF_00366">
    <property type="entry name" value="RNApol_bact_RpoZ"/>
    <property type="match status" value="1"/>
</dbReference>